<dbReference type="SMART" id="SM00857">
    <property type="entry name" value="Resolvase"/>
    <property type="match status" value="1"/>
</dbReference>
<feature type="domain" description="Resolvase/invertase-type recombinase catalytic" evidence="2">
    <location>
        <begin position="15"/>
        <end position="162"/>
    </location>
</feature>
<protein>
    <recommendedName>
        <fullName evidence="6">Recombinase family protein</fullName>
    </recommendedName>
</protein>
<dbReference type="GO" id="GO:0000150">
    <property type="term" value="F:DNA strand exchange activity"/>
    <property type="evidence" value="ECO:0007669"/>
    <property type="project" value="InterPro"/>
</dbReference>
<dbReference type="Pfam" id="PF07508">
    <property type="entry name" value="Recombinase"/>
    <property type="match status" value="1"/>
</dbReference>
<feature type="domain" description="Recombinase" evidence="3">
    <location>
        <begin position="196"/>
        <end position="314"/>
    </location>
</feature>
<dbReference type="Gene3D" id="3.40.50.1390">
    <property type="entry name" value="Resolvase, N-terminal catalytic domain"/>
    <property type="match status" value="1"/>
</dbReference>
<dbReference type="Gene3D" id="3.90.1750.20">
    <property type="entry name" value="Putative Large Serine Recombinase, Chain B, Domain 2"/>
    <property type="match status" value="1"/>
</dbReference>
<evidence type="ECO:0000259" key="2">
    <source>
        <dbReference type="PROSITE" id="PS51736"/>
    </source>
</evidence>
<accession>A0A518CCE7</accession>
<dbReference type="AlphaFoldDB" id="A0A518CCE7"/>
<keyword evidence="5" id="KW-1185">Reference proteome</keyword>
<name>A0A518CCE7_9BACT</name>
<reference evidence="5" key="1">
    <citation type="submission" date="2019-02" db="EMBL/GenBank/DDBJ databases">
        <title>Deep-cultivation of Planctomycetes and their phenomic and genomic characterization uncovers novel biology.</title>
        <authorList>
            <person name="Wiegand S."/>
            <person name="Jogler M."/>
            <person name="Boedeker C."/>
            <person name="Pinto D."/>
            <person name="Vollmers J."/>
            <person name="Rivas-Marin E."/>
            <person name="Kohn T."/>
            <person name="Peeters S.H."/>
            <person name="Heuer A."/>
            <person name="Rast P."/>
            <person name="Oberbeckmann S."/>
            <person name="Bunk B."/>
            <person name="Jeske O."/>
            <person name="Meyerdierks A."/>
            <person name="Storesund J.E."/>
            <person name="Kallscheuer N."/>
            <person name="Luecker S."/>
            <person name="Lage O.M."/>
            <person name="Pohl T."/>
            <person name="Merkel B.J."/>
            <person name="Hornburger P."/>
            <person name="Mueller R.-W."/>
            <person name="Bruemmer F."/>
            <person name="Labrenz M."/>
            <person name="Spormann A.M."/>
            <person name="Op den Camp H."/>
            <person name="Overmann J."/>
            <person name="Amann R."/>
            <person name="Jetten M.S.M."/>
            <person name="Mascher T."/>
            <person name="Medema M.H."/>
            <person name="Devos D.P."/>
            <person name="Kaster A.-K."/>
            <person name="Ovreas L."/>
            <person name="Rohde M."/>
            <person name="Galperin M.Y."/>
            <person name="Jogler C."/>
        </authorList>
    </citation>
    <scope>NUCLEOTIDE SEQUENCE [LARGE SCALE GENOMIC DNA]</scope>
    <source>
        <strain evidence="5">Pan97</strain>
    </source>
</reference>
<evidence type="ECO:0000256" key="1">
    <source>
        <dbReference type="SAM" id="MobiDB-lite"/>
    </source>
</evidence>
<dbReference type="PANTHER" id="PTHR30461:SF23">
    <property type="entry name" value="DNA RECOMBINASE-RELATED"/>
    <property type="match status" value="1"/>
</dbReference>
<dbReference type="InterPro" id="IPR006119">
    <property type="entry name" value="Resolv_N"/>
</dbReference>
<evidence type="ECO:0000313" key="4">
    <source>
        <dbReference type="EMBL" id="QDU76891.1"/>
    </source>
</evidence>
<evidence type="ECO:0000259" key="3">
    <source>
        <dbReference type="PROSITE" id="PS51737"/>
    </source>
</evidence>
<dbReference type="Pfam" id="PF00239">
    <property type="entry name" value="Resolvase"/>
    <property type="match status" value="1"/>
</dbReference>
<feature type="region of interest" description="Disordered" evidence="1">
    <location>
        <begin position="1"/>
        <end position="35"/>
    </location>
</feature>
<dbReference type="Proteomes" id="UP000318626">
    <property type="component" value="Chromosome"/>
</dbReference>
<dbReference type="InterPro" id="IPR011109">
    <property type="entry name" value="DNA_bind_recombinase_dom"/>
</dbReference>
<gene>
    <name evidence="4" type="ORF">Pan97_39480</name>
</gene>
<evidence type="ECO:0008006" key="6">
    <source>
        <dbReference type="Google" id="ProtNLM"/>
    </source>
</evidence>
<feature type="compositionally biased region" description="Basic residues" evidence="1">
    <location>
        <begin position="1"/>
        <end position="11"/>
    </location>
</feature>
<organism evidence="4 5">
    <name type="scientific">Bremerella volcania</name>
    <dbReference type="NCBI Taxonomy" id="2527984"/>
    <lineage>
        <taxon>Bacteria</taxon>
        <taxon>Pseudomonadati</taxon>
        <taxon>Planctomycetota</taxon>
        <taxon>Planctomycetia</taxon>
        <taxon>Pirellulales</taxon>
        <taxon>Pirellulaceae</taxon>
        <taxon>Bremerella</taxon>
    </lineage>
</organism>
<dbReference type="EMBL" id="CP036289">
    <property type="protein sequence ID" value="QDU76891.1"/>
    <property type="molecule type" value="Genomic_DNA"/>
</dbReference>
<evidence type="ECO:0000313" key="5">
    <source>
        <dbReference type="Proteomes" id="UP000318626"/>
    </source>
</evidence>
<dbReference type="KEGG" id="bvo:Pan97_39480"/>
<dbReference type="SUPFAM" id="SSF53041">
    <property type="entry name" value="Resolvase-like"/>
    <property type="match status" value="1"/>
</dbReference>
<dbReference type="PANTHER" id="PTHR30461">
    <property type="entry name" value="DNA-INVERTASE FROM LAMBDOID PROPHAGE"/>
    <property type="match status" value="1"/>
</dbReference>
<dbReference type="PROSITE" id="PS51736">
    <property type="entry name" value="RECOMBINASES_3"/>
    <property type="match status" value="1"/>
</dbReference>
<dbReference type="InterPro" id="IPR036162">
    <property type="entry name" value="Resolvase-like_N_sf"/>
</dbReference>
<dbReference type="RefSeq" id="WP_144975366.1">
    <property type="nucleotide sequence ID" value="NZ_CP036289.1"/>
</dbReference>
<dbReference type="InterPro" id="IPR050639">
    <property type="entry name" value="SSR_resolvase"/>
</dbReference>
<dbReference type="CDD" id="cd00338">
    <property type="entry name" value="Ser_Recombinase"/>
    <property type="match status" value="1"/>
</dbReference>
<dbReference type="PROSITE" id="PS51737">
    <property type="entry name" value="RECOMBINASE_DNA_BIND"/>
    <property type="match status" value="1"/>
</dbReference>
<sequence>MAKRNSTRRNGSRVPAVGYIRMSTDQQQDSPARQRKDIEALADRAGYKIVRWYEDHGLTGTESNNRKDFQRLLGDAKGGAFRAVLLSEQSRMSREDVFDAMIHWKQLRDAGVKIITCQRGELDFNNLGGVITAIVDQYGAREESVKLADRVISGKRLAISRGQKQGGPPFGYDREILDETGVVVRRVSPTEKFRRPIEWSSRLVISTDVRAVEAVRMMFEAVAKGSSCGSVARQLNRQGYRTMHGNRWNATSVRRTVTNPVYVGRIVAGQKRRRGKFRSLYDDGGVTCEDAHEPLVTPALFDRAQKQLQRNSEPCKAPTPGKYLLTGVVFLGDGRRLQGCTMSHSQRAVVRRYYSLPPREFEEHPEESDRPSFRAETIEQGVLSKLQAFMSDERTKRAIRKEITRRTRKVQTDVGRYESQLADLWAKIERGTENLALADPLDVPGISKLLATWRKQESELKEKLHQVQGEQAPTPEALEVIARLDELLECLSEADREKLAFAIRQTVKRIILRRERRGDGKHRITLWDGAIELRDDLGIDGTIPITDDDVPSPGRWRDAARFVREQDDVVFLGNVADHLGVRRPYASRLLAQAVLSGKINNLGHQKGWIAAE</sequence>
<dbReference type="InterPro" id="IPR038109">
    <property type="entry name" value="DNA_bind_recomb_sf"/>
</dbReference>
<dbReference type="OrthoDB" id="278150at2"/>
<dbReference type="GO" id="GO:0003677">
    <property type="term" value="F:DNA binding"/>
    <property type="evidence" value="ECO:0007669"/>
    <property type="project" value="InterPro"/>
</dbReference>
<proteinExistence type="predicted"/>